<sequence length="114" mass="13036">MLVQASEQRRVMVRNLEIVWQMQDFDHRCCLGDWMQDPLDLDRGEFKGTSVNTSDGFRERIKLCQGPLVAREIVQGHLSNRRGKLAAGGRFDYLRLIYLAIVTPASHFAKKAGM</sequence>
<evidence type="ECO:0000313" key="2">
    <source>
        <dbReference type="Proteomes" id="UP000253729"/>
    </source>
</evidence>
<dbReference type="Proteomes" id="UP000253729">
    <property type="component" value="Unassembled WGS sequence"/>
</dbReference>
<gene>
    <name evidence="1" type="ORF">BDQ94DRAFT_176041</name>
</gene>
<proteinExistence type="predicted"/>
<dbReference type="RefSeq" id="XP_026619963.1">
    <property type="nucleotide sequence ID" value="XM_026772607.1"/>
</dbReference>
<keyword evidence="2" id="KW-1185">Reference proteome</keyword>
<name>A0A3F3PJ22_9EURO</name>
<organism evidence="1 2">
    <name type="scientific">Aspergillus welwitschiae</name>
    <dbReference type="NCBI Taxonomy" id="1341132"/>
    <lineage>
        <taxon>Eukaryota</taxon>
        <taxon>Fungi</taxon>
        <taxon>Dikarya</taxon>
        <taxon>Ascomycota</taxon>
        <taxon>Pezizomycotina</taxon>
        <taxon>Eurotiomycetes</taxon>
        <taxon>Eurotiomycetidae</taxon>
        <taxon>Eurotiales</taxon>
        <taxon>Aspergillaceae</taxon>
        <taxon>Aspergillus</taxon>
        <taxon>Aspergillus subgen. Circumdati</taxon>
    </lineage>
</organism>
<dbReference type="STRING" id="1341132.A0A3F3PJ22"/>
<protein>
    <submittedName>
        <fullName evidence="1">Uncharacterized protein</fullName>
    </submittedName>
</protein>
<dbReference type="GeneID" id="38140963"/>
<evidence type="ECO:0000313" key="1">
    <source>
        <dbReference type="EMBL" id="RDH26941.1"/>
    </source>
</evidence>
<accession>A0A3F3PJ22</accession>
<reference evidence="1 2" key="1">
    <citation type="submission" date="2018-07" db="EMBL/GenBank/DDBJ databases">
        <title>The genomes of Aspergillus section Nigri reveals drivers in fungal speciation.</title>
        <authorList>
            <consortium name="DOE Joint Genome Institute"/>
            <person name="Vesth T.C."/>
            <person name="Nybo J."/>
            <person name="Theobald S."/>
            <person name="Brandl J."/>
            <person name="Frisvad J.C."/>
            <person name="Nielsen K.F."/>
            <person name="Lyhne E.K."/>
            <person name="Kogle M.E."/>
            <person name="Kuo A."/>
            <person name="Riley R."/>
            <person name="Clum A."/>
            <person name="Nolan M."/>
            <person name="Lipzen A."/>
            <person name="Salamov A."/>
            <person name="Henrissat B."/>
            <person name="Wiebenga A."/>
            <person name="De vries R.P."/>
            <person name="Grigoriev I.V."/>
            <person name="Mortensen U.H."/>
            <person name="Andersen M.R."/>
            <person name="Baker S.E."/>
        </authorList>
    </citation>
    <scope>NUCLEOTIDE SEQUENCE [LARGE SCALE GENOMIC DNA]</scope>
    <source>
        <strain evidence="1 2">CBS 139.54b</strain>
    </source>
</reference>
<dbReference type="AlphaFoldDB" id="A0A3F3PJ22"/>
<dbReference type="EMBL" id="KZ852108">
    <property type="protein sequence ID" value="RDH26941.1"/>
    <property type="molecule type" value="Genomic_DNA"/>
</dbReference>